<feature type="domain" description="HTH tetR-type" evidence="6">
    <location>
        <begin position="20"/>
        <end position="80"/>
    </location>
</feature>
<evidence type="ECO:0000256" key="2">
    <source>
        <dbReference type="ARBA" id="ARBA00023125"/>
    </source>
</evidence>
<evidence type="ECO:0000256" key="4">
    <source>
        <dbReference type="PROSITE-ProRule" id="PRU00335"/>
    </source>
</evidence>
<accession>A0ABQ3KHV7</accession>
<dbReference type="InterPro" id="IPR009057">
    <property type="entry name" value="Homeodomain-like_sf"/>
</dbReference>
<keyword evidence="8" id="KW-1185">Reference proteome</keyword>
<organism evidence="7 8">
    <name type="scientific">Amycolatopsis bullii</name>
    <dbReference type="NCBI Taxonomy" id="941987"/>
    <lineage>
        <taxon>Bacteria</taxon>
        <taxon>Bacillati</taxon>
        <taxon>Actinomycetota</taxon>
        <taxon>Actinomycetes</taxon>
        <taxon>Pseudonocardiales</taxon>
        <taxon>Pseudonocardiaceae</taxon>
        <taxon>Amycolatopsis</taxon>
    </lineage>
</organism>
<dbReference type="PRINTS" id="PR00455">
    <property type="entry name" value="HTHTETR"/>
</dbReference>
<evidence type="ECO:0000313" key="8">
    <source>
        <dbReference type="Proteomes" id="UP000649955"/>
    </source>
</evidence>
<dbReference type="PROSITE" id="PS50977">
    <property type="entry name" value="HTH_TETR_2"/>
    <property type="match status" value="1"/>
</dbReference>
<protein>
    <submittedName>
        <fullName evidence="7">TetR family transcriptional regulator</fullName>
    </submittedName>
</protein>
<reference evidence="8" key="1">
    <citation type="journal article" date="2019" name="Int. J. Syst. Evol. Microbiol.">
        <title>The Global Catalogue of Microorganisms (GCM) 10K type strain sequencing project: providing services to taxonomists for standard genome sequencing and annotation.</title>
        <authorList>
            <consortium name="The Broad Institute Genomics Platform"/>
            <consortium name="The Broad Institute Genome Sequencing Center for Infectious Disease"/>
            <person name="Wu L."/>
            <person name="Ma J."/>
        </authorList>
    </citation>
    <scope>NUCLEOTIDE SEQUENCE [LARGE SCALE GENOMIC DNA]</scope>
    <source>
        <strain evidence="8">CGMCC 4.7680</strain>
    </source>
</reference>
<dbReference type="Gene3D" id="1.10.357.10">
    <property type="entry name" value="Tetracycline Repressor, domain 2"/>
    <property type="match status" value="1"/>
</dbReference>
<feature type="region of interest" description="Disordered" evidence="5">
    <location>
        <begin position="1"/>
        <end position="21"/>
    </location>
</feature>
<dbReference type="EMBL" id="BNAW01000018">
    <property type="protein sequence ID" value="GHG19869.1"/>
    <property type="molecule type" value="Genomic_DNA"/>
</dbReference>
<evidence type="ECO:0000259" key="6">
    <source>
        <dbReference type="PROSITE" id="PS50977"/>
    </source>
</evidence>
<dbReference type="SUPFAM" id="SSF46689">
    <property type="entry name" value="Homeodomain-like"/>
    <property type="match status" value="1"/>
</dbReference>
<keyword evidence="2 4" id="KW-0238">DNA-binding</keyword>
<comment type="caution">
    <text evidence="7">The sequence shown here is derived from an EMBL/GenBank/DDBJ whole genome shotgun (WGS) entry which is preliminary data.</text>
</comment>
<keyword evidence="3" id="KW-0804">Transcription</keyword>
<evidence type="ECO:0000256" key="1">
    <source>
        <dbReference type="ARBA" id="ARBA00023015"/>
    </source>
</evidence>
<sequence length="202" mass="22140">MTSSPAEPTEPVGLRERKKAKTRAAIQRHALRLFDEQGYSATTVDQIAAAAEISPSTFFRYFPTKEATVLYDPFDPLLVEAAVAQPPELSPIGALRATMNFIREQLPAGEWERERQRQRLVFREPELRSAVMDKFAEGIDVLAGLAARRTGRPVDDFEVRNWAGAVVGVVLAAFLGAAADPEADTLVIVDRAVAHLEAGMPL</sequence>
<evidence type="ECO:0000256" key="3">
    <source>
        <dbReference type="ARBA" id="ARBA00023163"/>
    </source>
</evidence>
<evidence type="ECO:0000256" key="5">
    <source>
        <dbReference type="SAM" id="MobiDB-lite"/>
    </source>
</evidence>
<feature type="DNA-binding region" description="H-T-H motif" evidence="4">
    <location>
        <begin position="43"/>
        <end position="62"/>
    </location>
</feature>
<dbReference type="RefSeq" id="WP_191312736.1">
    <property type="nucleotide sequence ID" value="NZ_BNAW01000018.1"/>
</dbReference>
<dbReference type="Proteomes" id="UP000649955">
    <property type="component" value="Unassembled WGS sequence"/>
</dbReference>
<proteinExistence type="predicted"/>
<gene>
    <name evidence="7" type="ORF">GCM10017567_43100</name>
</gene>
<evidence type="ECO:0000313" key="7">
    <source>
        <dbReference type="EMBL" id="GHG19869.1"/>
    </source>
</evidence>
<dbReference type="Pfam" id="PF17754">
    <property type="entry name" value="TetR_C_14"/>
    <property type="match status" value="1"/>
</dbReference>
<dbReference type="InterPro" id="IPR050109">
    <property type="entry name" value="HTH-type_TetR-like_transc_reg"/>
</dbReference>
<dbReference type="InterPro" id="IPR001647">
    <property type="entry name" value="HTH_TetR"/>
</dbReference>
<dbReference type="InterPro" id="IPR041347">
    <property type="entry name" value="MftR_C"/>
</dbReference>
<name>A0ABQ3KHV7_9PSEU</name>
<dbReference type="Pfam" id="PF00440">
    <property type="entry name" value="TetR_N"/>
    <property type="match status" value="1"/>
</dbReference>
<dbReference type="Gene3D" id="1.10.10.60">
    <property type="entry name" value="Homeodomain-like"/>
    <property type="match status" value="1"/>
</dbReference>
<dbReference type="PANTHER" id="PTHR30055">
    <property type="entry name" value="HTH-TYPE TRANSCRIPTIONAL REGULATOR RUTR"/>
    <property type="match status" value="1"/>
</dbReference>
<dbReference type="PANTHER" id="PTHR30055:SF234">
    <property type="entry name" value="HTH-TYPE TRANSCRIPTIONAL REGULATOR BETI"/>
    <property type="match status" value="1"/>
</dbReference>
<keyword evidence="1" id="KW-0805">Transcription regulation</keyword>